<comment type="similarity">
    <text evidence="1">Belongs to the MreC family.</text>
</comment>
<gene>
    <name evidence="7" type="ORF">A2960_03065</name>
</gene>
<dbReference type="Gene3D" id="2.40.10.340">
    <property type="entry name" value="Rod shape-determining protein MreC, domain 1"/>
    <property type="match status" value="1"/>
</dbReference>
<evidence type="ECO:0000256" key="2">
    <source>
        <dbReference type="ARBA" id="ARBA00013855"/>
    </source>
</evidence>
<evidence type="ECO:0000256" key="5">
    <source>
        <dbReference type="SAM" id="Phobius"/>
    </source>
</evidence>
<keyword evidence="5" id="KW-0472">Membrane</keyword>
<evidence type="ECO:0000259" key="6">
    <source>
        <dbReference type="Pfam" id="PF04085"/>
    </source>
</evidence>
<dbReference type="Gene3D" id="2.40.10.350">
    <property type="entry name" value="Rod shape-determining protein MreC, domain 2"/>
    <property type="match status" value="1"/>
</dbReference>
<dbReference type="PANTHER" id="PTHR34138:SF1">
    <property type="entry name" value="CELL SHAPE-DETERMINING PROTEIN MREC"/>
    <property type="match status" value="1"/>
</dbReference>
<dbReference type="PANTHER" id="PTHR34138">
    <property type="entry name" value="CELL SHAPE-DETERMINING PROTEIN MREC"/>
    <property type="match status" value="1"/>
</dbReference>
<reference evidence="7 8" key="1">
    <citation type="journal article" date="2016" name="Nat. Commun.">
        <title>Thousands of microbial genomes shed light on interconnected biogeochemical processes in an aquifer system.</title>
        <authorList>
            <person name="Anantharaman K."/>
            <person name="Brown C.T."/>
            <person name="Hug L.A."/>
            <person name="Sharon I."/>
            <person name="Castelle C.J."/>
            <person name="Probst A.J."/>
            <person name="Thomas B.C."/>
            <person name="Singh A."/>
            <person name="Wilkins M.J."/>
            <person name="Karaoz U."/>
            <person name="Brodie E.L."/>
            <person name="Williams K.H."/>
            <person name="Hubbard S.S."/>
            <person name="Banfield J.F."/>
        </authorList>
    </citation>
    <scope>NUCLEOTIDE SEQUENCE [LARGE SCALE GENOMIC DNA]</scope>
</reference>
<dbReference type="GO" id="GO:0005886">
    <property type="term" value="C:plasma membrane"/>
    <property type="evidence" value="ECO:0007669"/>
    <property type="project" value="TreeGrafter"/>
</dbReference>
<dbReference type="InterPro" id="IPR055342">
    <property type="entry name" value="MreC_beta-barrel_core"/>
</dbReference>
<evidence type="ECO:0000313" key="8">
    <source>
        <dbReference type="Proteomes" id="UP000176609"/>
    </source>
</evidence>
<organism evidence="7 8">
    <name type="scientific">Candidatus Gottesmanbacteria bacterium RIFCSPLOWO2_01_FULL_39_12b</name>
    <dbReference type="NCBI Taxonomy" id="1798388"/>
    <lineage>
        <taxon>Bacteria</taxon>
        <taxon>Candidatus Gottesmaniibacteriota</taxon>
    </lineage>
</organism>
<accession>A0A1F6AQZ0</accession>
<proteinExistence type="inferred from homology"/>
<comment type="caution">
    <text evidence="7">The sequence shown here is derived from an EMBL/GenBank/DDBJ whole genome shotgun (WGS) entry which is preliminary data.</text>
</comment>
<evidence type="ECO:0000256" key="3">
    <source>
        <dbReference type="ARBA" id="ARBA00022960"/>
    </source>
</evidence>
<dbReference type="InterPro" id="IPR042175">
    <property type="entry name" value="Cell/Rod_MreC_2"/>
</dbReference>
<dbReference type="Pfam" id="PF04085">
    <property type="entry name" value="MreC"/>
    <property type="match status" value="1"/>
</dbReference>
<dbReference type="EMBL" id="MFJR01000007">
    <property type="protein sequence ID" value="OGG27095.1"/>
    <property type="molecule type" value="Genomic_DNA"/>
</dbReference>
<keyword evidence="3" id="KW-0133">Cell shape</keyword>
<feature type="domain" description="Rod shape-determining protein MreC beta-barrel core" evidence="6">
    <location>
        <begin position="118"/>
        <end position="252"/>
    </location>
</feature>
<feature type="transmembrane region" description="Helical" evidence="5">
    <location>
        <begin position="6"/>
        <end position="26"/>
    </location>
</feature>
<evidence type="ECO:0000256" key="4">
    <source>
        <dbReference type="ARBA" id="ARBA00032089"/>
    </source>
</evidence>
<sequence>MIKKNLIYYLIALSFILLLLDSFKLLNSFKSQTDRIIISVKKPVYTGKLGFSTFREVLRQYPNLKTLLEMQANLKRVNEELILKTRVLTDENVTFRKQLEIPLPSSYKLIPAQILGTSRFLEVDAGEKEGIKPGMPAVLGNVYLGKVAAVTESRSSIMFLYDREMQIQVKTSRGTFGETSGQGEKSIALEKVLQKDPLFIDDQIVTTGLDGLPANLLIGKIVYINSDDSTPYKQAKIESFINLDSEKMIFIITAI</sequence>
<dbReference type="InterPro" id="IPR007221">
    <property type="entry name" value="MreC"/>
</dbReference>
<dbReference type="AlphaFoldDB" id="A0A1F6AQZ0"/>
<name>A0A1F6AQZ0_9BACT</name>
<keyword evidence="5" id="KW-1133">Transmembrane helix</keyword>
<evidence type="ECO:0000313" key="7">
    <source>
        <dbReference type="EMBL" id="OGG27095.1"/>
    </source>
</evidence>
<dbReference type="InterPro" id="IPR042177">
    <property type="entry name" value="Cell/Rod_1"/>
</dbReference>
<dbReference type="GO" id="GO:0008360">
    <property type="term" value="P:regulation of cell shape"/>
    <property type="evidence" value="ECO:0007669"/>
    <property type="project" value="UniProtKB-KW"/>
</dbReference>
<protein>
    <recommendedName>
        <fullName evidence="2">Cell shape-determining protein MreC</fullName>
    </recommendedName>
    <alternativeName>
        <fullName evidence="4">Cell shape protein MreC</fullName>
    </alternativeName>
</protein>
<keyword evidence="5" id="KW-0812">Transmembrane</keyword>
<dbReference type="Proteomes" id="UP000176609">
    <property type="component" value="Unassembled WGS sequence"/>
</dbReference>
<evidence type="ECO:0000256" key="1">
    <source>
        <dbReference type="ARBA" id="ARBA00009369"/>
    </source>
</evidence>